<feature type="transmembrane region" description="Helical" evidence="9">
    <location>
        <begin position="499"/>
        <end position="524"/>
    </location>
</feature>
<evidence type="ECO:0000256" key="7">
    <source>
        <dbReference type="ARBA" id="ARBA00023065"/>
    </source>
</evidence>
<comment type="function">
    <text evidence="9">Part of the high-affinity ATP-driven potassium transport (or Kdp) system, which catalyzes the hydrolysis of ATP coupled with the electrogenic transport of potassium into the cytoplasm. This subunit binds the extracellular potassium ions and delivers the ions to the membrane domain of KdpB through an intramembrane tunnel.</text>
</comment>
<feature type="transmembrane region" description="Helical" evidence="9">
    <location>
        <begin position="77"/>
        <end position="96"/>
    </location>
</feature>
<feature type="transmembrane region" description="Helical" evidence="9">
    <location>
        <begin position="436"/>
        <end position="457"/>
    </location>
</feature>
<feature type="transmembrane region" description="Helical" evidence="9">
    <location>
        <begin position="545"/>
        <end position="573"/>
    </location>
</feature>
<dbReference type="GO" id="GO:0005886">
    <property type="term" value="C:plasma membrane"/>
    <property type="evidence" value="ECO:0007669"/>
    <property type="project" value="UniProtKB-SubCell"/>
</dbReference>
<evidence type="ECO:0000256" key="6">
    <source>
        <dbReference type="ARBA" id="ARBA00022989"/>
    </source>
</evidence>
<dbReference type="EMBL" id="SNWX01000012">
    <property type="protein sequence ID" value="TDO89286.1"/>
    <property type="molecule type" value="Genomic_DNA"/>
</dbReference>
<evidence type="ECO:0000256" key="9">
    <source>
        <dbReference type="HAMAP-Rule" id="MF_00275"/>
    </source>
</evidence>
<feature type="transmembrane region" description="Helical" evidence="9">
    <location>
        <begin position="144"/>
        <end position="166"/>
    </location>
</feature>
<feature type="transmembrane region" description="Helical" evidence="9">
    <location>
        <begin position="294"/>
        <end position="313"/>
    </location>
</feature>
<evidence type="ECO:0000256" key="4">
    <source>
        <dbReference type="ARBA" id="ARBA00022692"/>
    </source>
</evidence>
<accession>A0A4R6LPE3</accession>
<feature type="transmembrane region" description="Helical" evidence="9">
    <location>
        <begin position="267"/>
        <end position="287"/>
    </location>
</feature>
<evidence type="ECO:0000313" key="10">
    <source>
        <dbReference type="EMBL" id="TDO89286.1"/>
    </source>
</evidence>
<feature type="transmembrane region" description="Helical" evidence="9">
    <location>
        <begin position="392"/>
        <end position="416"/>
    </location>
</feature>
<protein>
    <recommendedName>
        <fullName evidence="9">Potassium-transporting ATPase potassium-binding subunit</fullName>
    </recommendedName>
    <alternativeName>
        <fullName evidence="9">ATP phosphohydrolase [potassium-transporting] A chain</fullName>
    </alternativeName>
    <alternativeName>
        <fullName evidence="9">Potassium-binding and translocating subunit A</fullName>
    </alternativeName>
    <alternativeName>
        <fullName evidence="9">Potassium-translocating ATPase A chain</fullName>
    </alternativeName>
</protein>
<sequence>MLNIAALIVFFVLLFALIYVFGEYIAWIYQEETNSKSELPKKLNLFKKLDRPFKLIEEKIFSFLNIKPDKEMNWKQYLFSLLIFNGILFVFLFLVFKFQNILPLNPLNLEGMSWDQAFHTASTFVSNTNQQHYGGENLSYFSQLFAVGLAMFLSAGTGLALAPAFTRGIQNQEDSRLGNFYVNLIKGLIRFLLPISFVIGVILISQGSPQWFGGEIVVNTIEGVKQAIRVGPVAGIEAIKTLGTNGGGFFAANAAHPFENPTILSNLVLNLIMLASPMAIIYAFGIWMGKRRHGVILIGALFVIFLGLFWVTAAGEMQPNRAVTMAEKNLNITVDQSAGNMEGKETRFGSLLSSLWAISTTSTTNGAVNSMHNSYSPQGLMGPFLAMAMNCLYNGIGVGLLNLMTYIFICVFIAGLMIGRAPQYLGKQIEWREVKIAALIILLLPVLVLFPTSIAVITEAGKEAIHNPGFTGFSEVLYEMFSAGANNGSGMEGLMDNTVFYNLLNGGAILMGRYLPIFGQLLIAGNLSKKKIRPETEGTLKVENLSFLVLFVGVMIIIGGLIFMPALAVGPIAEMLSGGM</sequence>
<dbReference type="InterPro" id="IPR004623">
    <property type="entry name" value="KdpA"/>
</dbReference>
<comment type="subcellular location">
    <subcellularLocation>
        <location evidence="9">Cell membrane</location>
        <topology evidence="9">Multi-pass membrane protein</topology>
    </subcellularLocation>
</comment>
<evidence type="ECO:0000256" key="3">
    <source>
        <dbReference type="ARBA" id="ARBA00022538"/>
    </source>
</evidence>
<dbReference type="Pfam" id="PF03814">
    <property type="entry name" value="KdpA"/>
    <property type="match status" value="1"/>
</dbReference>
<dbReference type="AlphaFoldDB" id="A0A4R6LPE3"/>
<dbReference type="RefSeq" id="WP_133515107.1">
    <property type="nucleotide sequence ID" value="NZ_SNWX01000012.1"/>
</dbReference>
<keyword evidence="2 9" id="KW-1003">Cell membrane</keyword>
<name>A0A4R6LPE3_9FIRM</name>
<dbReference type="NCBIfam" id="TIGR00680">
    <property type="entry name" value="kdpA"/>
    <property type="match status" value="1"/>
</dbReference>
<dbReference type="GO" id="GO:0030955">
    <property type="term" value="F:potassium ion binding"/>
    <property type="evidence" value="ECO:0007669"/>
    <property type="project" value="UniProtKB-UniRule"/>
</dbReference>
<feature type="transmembrane region" description="Helical" evidence="9">
    <location>
        <begin position="187"/>
        <end position="205"/>
    </location>
</feature>
<evidence type="ECO:0000313" key="11">
    <source>
        <dbReference type="Proteomes" id="UP000295064"/>
    </source>
</evidence>
<dbReference type="OrthoDB" id="9763796at2"/>
<dbReference type="PANTHER" id="PTHR30607:SF2">
    <property type="entry name" value="POTASSIUM-TRANSPORTING ATPASE POTASSIUM-BINDING SUBUNIT"/>
    <property type="match status" value="1"/>
</dbReference>
<proteinExistence type="inferred from homology"/>
<comment type="similarity">
    <text evidence="9">Belongs to the KdpA family.</text>
</comment>
<evidence type="ECO:0000256" key="1">
    <source>
        <dbReference type="ARBA" id="ARBA00022448"/>
    </source>
</evidence>
<keyword evidence="4 9" id="KW-0812">Transmembrane</keyword>
<dbReference type="PIRSF" id="PIRSF001294">
    <property type="entry name" value="K_ATPaseA"/>
    <property type="match status" value="1"/>
</dbReference>
<keyword evidence="6 9" id="KW-1133">Transmembrane helix</keyword>
<organism evidence="10 11">
    <name type="scientific">Halanaerobium saccharolyticum</name>
    <dbReference type="NCBI Taxonomy" id="43595"/>
    <lineage>
        <taxon>Bacteria</taxon>
        <taxon>Bacillati</taxon>
        <taxon>Bacillota</taxon>
        <taxon>Clostridia</taxon>
        <taxon>Halanaerobiales</taxon>
        <taxon>Halanaerobiaceae</taxon>
        <taxon>Halanaerobium</taxon>
    </lineage>
</organism>
<dbReference type="GO" id="GO:0008556">
    <property type="term" value="F:P-type potassium transmembrane transporter activity"/>
    <property type="evidence" value="ECO:0007669"/>
    <property type="project" value="InterPro"/>
</dbReference>
<dbReference type="Proteomes" id="UP000295064">
    <property type="component" value="Unassembled WGS sequence"/>
</dbReference>
<gene>
    <name evidence="9" type="primary">kdpA</name>
    <name evidence="10" type="ORF">DFR79_11239</name>
</gene>
<comment type="subunit">
    <text evidence="9">The system is composed of three essential subunits: KdpA, KdpB and KdpC.</text>
</comment>
<reference evidence="10 11" key="1">
    <citation type="submission" date="2019-03" db="EMBL/GenBank/DDBJ databases">
        <title>Subsurface microbial communities from deep shales in Ohio and West Virginia, USA.</title>
        <authorList>
            <person name="Wrighton K."/>
        </authorList>
    </citation>
    <scope>NUCLEOTIDE SEQUENCE [LARGE SCALE GENOMIC DNA]</scope>
    <source>
        <strain evidence="10 11">MA284_T2</strain>
    </source>
</reference>
<dbReference type="PANTHER" id="PTHR30607">
    <property type="entry name" value="POTASSIUM-TRANSPORTING ATPASE A CHAIN"/>
    <property type="match status" value="1"/>
</dbReference>
<evidence type="ECO:0000256" key="5">
    <source>
        <dbReference type="ARBA" id="ARBA00022958"/>
    </source>
</evidence>
<keyword evidence="3 9" id="KW-0633">Potassium transport</keyword>
<keyword evidence="1 9" id="KW-0813">Transport</keyword>
<keyword evidence="5 9" id="KW-0630">Potassium</keyword>
<keyword evidence="7 9" id="KW-0406">Ion transport</keyword>
<evidence type="ECO:0000256" key="8">
    <source>
        <dbReference type="ARBA" id="ARBA00023136"/>
    </source>
</evidence>
<feature type="transmembrane region" description="Helical" evidence="9">
    <location>
        <begin position="6"/>
        <end position="29"/>
    </location>
</feature>
<keyword evidence="8 9" id="KW-0472">Membrane</keyword>
<evidence type="ECO:0000256" key="2">
    <source>
        <dbReference type="ARBA" id="ARBA00022475"/>
    </source>
</evidence>
<comment type="caution">
    <text evidence="10">The sequence shown here is derived from an EMBL/GenBank/DDBJ whole genome shotgun (WGS) entry which is preliminary data.</text>
</comment>
<dbReference type="HAMAP" id="MF_00275">
    <property type="entry name" value="KdpA"/>
    <property type="match status" value="1"/>
</dbReference>